<dbReference type="EMBL" id="LT837803">
    <property type="protein sequence ID" value="SMB27982.1"/>
    <property type="molecule type" value="Genomic_DNA"/>
</dbReference>
<proteinExistence type="predicted"/>
<name>A0A7Z7MVL5_9PROT</name>
<organism evidence="2 3">
    <name type="scientific">Sterolibacterium denitrificans</name>
    <dbReference type="NCBI Taxonomy" id="157592"/>
    <lineage>
        <taxon>Bacteria</taxon>
        <taxon>Pseudomonadati</taxon>
        <taxon>Pseudomonadota</taxon>
        <taxon>Betaproteobacteria</taxon>
        <taxon>Nitrosomonadales</taxon>
        <taxon>Sterolibacteriaceae</taxon>
        <taxon>Sterolibacterium</taxon>
    </lineage>
</organism>
<dbReference type="PANTHER" id="PTHR39966">
    <property type="entry name" value="BLL2471 PROTEIN-RELATED"/>
    <property type="match status" value="1"/>
</dbReference>
<dbReference type="AlphaFoldDB" id="A0A7Z7MVL5"/>
<evidence type="ECO:0000313" key="3">
    <source>
        <dbReference type="Proteomes" id="UP000242886"/>
    </source>
</evidence>
<sequence>MPDIREILPPHHKHCDELFSAAEEAAQQGDWPACAASQTRFVAELLAHLDAEEALLFPAFEEATGMREGPTRVMRMEHGQMRELAGQMDAALAAQDADAFAGAAETLLILMQQHNMKEENILYPMCDQALAGQVDALAGELRQRLAAAGR</sequence>
<feature type="domain" description="Hemerythrin-like" evidence="1">
    <location>
        <begin position="5"/>
        <end position="126"/>
    </location>
</feature>
<evidence type="ECO:0000259" key="1">
    <source>
        <dbReference type="Pfam" id="PF01814"/>
    </source>
</evidence>
<dbReference type="RefSeq" id="WP_154717012.1">
    <property type="nucleotide sequence ID" value="NZ_LT837803.1"/>
</dbReference>
<keyword evidence="3" id="KW-1185">Reference proteome</keyword>
<dbReference type="Gene3D" id="1.20.120.520">
    <property type="entry name" value="nmb1532 protein domain like"/>
    <property type="match status" value="1"/>
</dbReference>
<dbReference type="PANTHER" id="PTHR39966:SF3">
    <property type="entry name" value="DUF438 DOMAIN-CONTAINING PROTEIN"/>
    <property type="match status" value="1"/>
</dbReference>
<reference evidence="2" key="1">
    <citation type="submission" date="2017-03" db="EMBL/GenBank/DDBJ databases">
        <authorList>
            <consortium name="AG Boll"/>
        </authorList>
    </citation>
    <scope>NUCLEOTIDE SEQUENCE [LARGE SCALE GENOMIC DNA]</scope>
    <source>
        <strain evidence="2">Chol</strain>
    </source>
</reference>
<accession>A0A7Z7MVL5</accession>
<dbReference type="Pfam" id="PF01814">
    <property type="entry name" value="Hemerythrin"/>
    <property type="match status" value="1"/>
</dbReference>
<gene>
    <name evidence="2" type="ORF">SDENCHOL_20522</name>
</gene>
<dbReference type="Proteomes" id="UP000242886">
    <property type="component" value="Chromosome SDENCHOL"/>
</dbReference>
<dbReference type="GO" id="GO:0005886">
    <property type="term" value="C:plasma membrane"/>
    <property type="evidence" value="ECO:0007669"/>
    <property type="project" value="TreeGrafter"/>
</dbReference>
<protein>
    <recommendedName>
        <fullName evidence="1">Hemerythrin-like domain-containing protein</fullName>
    </recommendedName>
</protein>
<dbReference type="InterPro" id="IPR012312">
    <property type="entry name" value="Hemerythrin-like"/>
</dbReference>
<evidence type="ECO:0000313" key="2">
    <source>
        <dbReference type="EMBL" id="SMB27982.1"/>
    </source>
</evidence>